<feature type="compositionally biased region" description="Polar residues" evidence="1">
    <location>
        <begin position="322"/>
        <end position="347"/>
    </location>
</feature>
<gene>
    <name evidence="2" type="ORF">HGA05_25855</name>
</gene>
<comment type="caution">
    <text evidence="2">The sequence shown here is derived from an EMBL/GenBank/DDBJ whole genome shotgun (WGS) entry which is preliminary data.</text>
</comment>
<protein>
    <recommendedName>
        <fullName evidence="4">Chemotaxis protein</fullName>
    </recommendedName>
</protein>
<feature type="compositionally biased region" description="Basic and acidic residues" evidence="1">
    <location>
        <begin position="348"/>
        <end position="360"/>
    </location>
</feature>
<feature type="region of interest" description="Disordered" evidence="1">
    <location>
        <begin position="320"/>
        <end position="360"/>
    </location>
</feature>
<reference evidence="2 3" key="1">
    <citation type="submission" date="2020-04" db="EMBL/GenBank/DDBJ databases">
        <title>MicrobeNet Type strains.</title>
        <authorList>
            <person name="Nicholson A.C."/>
        </authorList>
    </citation>
    <scope>NUCLEOTIDE SEQUENCE [LARGE SCALE GENOMIC DNA]</scope>
    <source>
        <strain evidence="2 3">ATCC BAA-14</strain>
    </source>
</reference>
<dbReference type="Proteomes" id="UP000563898">
    <property type="component" value="Unassembled WGS sequence"/>
</dbReference>
<organism evidence="2 3">
    <name type="scientific">Gordonia polyisoprenivorans</name>
    <dbReference type="NCBI Taxonomy" id="84595"/>
    <lineage>
        <taxon>Bacteria</taxon>
        <taxon>Bacillati</taxon>
        <taxon>Actinomycetota</taxon>
        <taxon>Actinomycetes</taxon>
        <taxon>Mycobacteriales</taxon>
        <taxon>Gordoniaceae</taxon>
        <taxon>Gordonia</taxon>
    </lineage>
</organism>
<evidence type="ECO:0000313" key="3">
    <source>
        <dbReference type="Proteomes" id="UP000563898"/>
    </source>
</evidence>
<accession>A0A846WW94</accession>
<dbReference type="EMBL" id="JAAXPC010000026">
    <property type="protein sequence ID" value="NKY04990.1"/>
    <property type="molecule type" value="Genomic_DNA"/>
</dbReference>
<dbReference type="AlphaFoldDB" id="A0A846WW94"/>
<sequence length="360" mass="37206">MVLPLIPLVAIAVGAATGGSGVLLGGKGAYDIKKAQSELAAAREQYEARRAASEALVASVNDRIVEYGREQESAIRDVALRMHDFLLRNEKKVRDNEKLLVDGIEAHVHLISSSGSMDLSMTEWIRGVIGSVGVGVGTSVATTSAVSAFGAASTGAAIAGLSGAAAESATLAWLGGGAVAAGGGGMALGAVALNFIAIGPGVLAAGFVVKGQGKKAITQALAFKAEIGIEIENLNIADTKMRAVNDRTEELSQILDEMKSKATTAMDELEAEPFDPLQHAPLFQRAMILVKGVIDIASTPVIDEEGSLTDAGHDLTVKFRTADNSSLRKTQRASGSPDESATESAEPSSDRVDDGELTHD</sequence>
<name>A0A846WW94_9ACTN</name>
<evidence type="ECO:0008006" key="4">
    <source>
        <dbReference type="Google" id="ProtNLM"/>
    </source>
</evidence>
<evidence type="ECO:0000313" key="2">
    <source>
        <dbReference type="EMBL" id="NKY04990.1"/>
    </source>
</evidence>
<evidence type="ECO:0000256" key="1">
    <source>
        <dbReference type="SAM" id="MobiDB-lite"/>
    </source>
</evidence>
<proteinExistence type="predicted"/>